<name>A0AA41XV34_9GAMM</name>
<proteinExistence type="predicted"/>
<dbReference type="EMBL" id="JAMPJU010000007">
    <property type="protein sequence ID" value="MCV9882738.1"/>
    <property type="molecule type" value="Genomic_DNA"/>
</dbReference>
<gene>
    <name evidence="1" type="ORF">NC803_10240</name>
    <name evidence="2" type="ORF">NC856_10695</name>
</gene>
<protein>
    <submittedName>
        <fullName evidence="1">Uncharacterized protein</fullName>
    </submittedName>
</protein>
<sequence>MKYFCTGTAADVLDTLKAYRDDLREPPLRQPHWPLLDRLISRETEMTSVWENIARQGLTWEQCHTLLEQIFFAGAYGTPERNTRLKDDHRRLVDLNVSIAVKATELATMLTEREDILNRNAFSVERTTHIVDLIDAASEQNGHYCSFLREPLDGLRDQYDSKYWPSLQQLLQVAALETPEAEFLHRSEKAIAAGRGEAVPDFLRKLFDCIETARNSHWRLPAGFTLSDASLATLATVSLDLDEVVTADRVKTLRHRLNKDSYPGAWATPKKASLATVSRKQR</sequence>
<accession>A0AA41XV34</accession>
<organism evidence="1 4">
    <name type="scientific">Brenneria izbisi</name>
    <dbReference type="NCBI Taxonomy" id="2939450"/>
    <lineage>
        <taxon>Bacteria</taxon>
        <taxon>Pseudomonadati</taxon>
        <taxon>Pseudomonadota</taxon>
        <taxon>Gammaproteobacteria</taxon>
        <taxon>Enterobacterales</taxon>
        <taxon>Pectobacteriaceae</taxon>
        <taxon>Brenneria</taxon>
    </lineage>
</organism>
<dbReference type="Proteomes" id="UP001165568">
    <property type="component" value="Unassembled WGS sequence"/>
</dbReference>
<dbReference type="EMBL" id="JAMPJT010000006">
    <property type="protein sequence ID" value="MCV9879228.1"/>
    <property type="molecule type" value="Genomic_DNA"/>
</dbReference>
<keyword evidence="3" id="KW-1185">Reference proteome</keyword>
<dbReference type="AlphaFoldDB" id="A0AA41XV34"/>
<comment type="caution">
    <text evidence="1">The sequence shown here is derived from an EMBL/GenBank/DDBJ whole genome shotgun (WGS) entry which is preliminary data.</text>
</comment>
<evidence type="ECO:0000313" key="3">
    <source>
        <dbReference type="Proteomes" id="UP001165568"/>
    </source>
</evidence>
<evidence type="ECO:0000313" key="2">
    <source>
        <dbReference type="EMBL" id="MCV9882738.1"/>
    </source>
</evidence>
<evidence type="ECO:0000313" key="1">
    <source>
        <dbReference type="EMBL" id="MCV9879228.1"/>
    </source>
</evidence>
<dbReference type="RefSeq" id="WP_264090423.1">
    <property type="nucleotide sequence ID" value="NZ_JAMPJT010000006.1"/>
</dbReference>
<dbReference type="Proteomes" id="UP001165569">
    <property type="component" value="Unassembled WGS sequence"/>
</dbReference>
<evidence type="ECO:0000313" key="4">
    <source>
        <dbReference type="Proteomes" id="UP001165569"/>
    </source>
</evidence>
<reference evidence="1" key="1">
    <citation type="submission" date="2022-04" db="EMBL/GenBank/DDBJ databases">
        <title>Brenneria sp. isolated from walnut trees in Serbia.</title>
        <authorList>
            <person name="Gasic K."/>
            <person name="Zlatkovic N."/>
            <person name="Kuzmanovic N."/>
        </authorList>
    </citation>
    <scope>NUCLEOTIDE SEQUENCE</scope>
    <source>
        <strain evidence="2">KBI 423</strain>
        <strain evidence="1">KBI 447</strain>
    </source>
</reference>